<gene>
    <name evidence="2" type="ORF">DM860_015525</name>
</gene>
<evidence type="ECO:0000313" key="2">
    <source>
        <dbReference type="EMBL" id="RAL45119.1"/>
    </source>
</evidence>
<feature type="compositionally biased region" description="Basic and acidic residues" evidence="1">
    <location>
        <begin position="122"/>
        <end position="134"/>
    </location>
</feature>
<sequence>MGGIQKPRKQHHIRERKSEREWRNWTRRGRNQSRGEGGGNGAGRGRNIPGLRSGWSRGVAARRDGVAARRGGVAARRGGAAAGRNRRAAQEESDKREAHNGEELDGEEGLGKGKRGMGMGNPHRERRIERGEKG</sequence>
<feature type="region of interest" description="Disordered" evidence="1">
    <location>
        <begin position="1"/>
        <end position="134"/>
    </location>
</feature>
<evidence type="ECO:0000313" key="3">
    <source>
        <dbReference type="Proteomes" id="UP000249390"/>
    </source>
</evidence>
<name>A0A328DLD9_9ASTE</name>
<feature type="compositionally biased region" description="Basic and acidic residues" evidence="1">
    <location>
        <begin position="88"/>
        <end position="102"/>
    </location>
</feature>
<keyword evidence="3" id="KW-1185">Reference proteome</keyword>
<comment type="caution">
    <text evidence="2">The sequence shown here is derived from an EMBL/GenBank/DDBJ whole genome shotgun (WGS) entry which is preliminary data.</text>
</comment>
<dbReference type="EMBL" id="NQVE01000140">
    <property type="protein sequence ID" value="RAL45119.1"/>
    <property type="molecule type" value="Genomic_DNA"/>
</dbReference>
<reference evidence="2 3" key="1">
    <citation type="submission" date="2018-06" db="EMBL/GenBank/DDBJ databases">
        <title>The Genome of Cuscuta australis (Dodder) Provides Insight into the Evolution of Plant Parasitism.</title>
        <authorList>
            <person name="Liu H."/>
        </authorList>
    </citation>
    <scope>NUCLEOTIDE SEQUENCE [LARGE SCALE GENOMIC DNA]</scope>
    <source>
        <strain evidence="3">cv. Yunnan</strain>
        <tissue evidence="2">Vines</tissue>
    </source>
</reference>
<proteinExistence type="predicted"/>
<accession>A0A328DLD9</accession>
<protein>
    <submittedName>
        <fullName evidence="2">Uncharacterized protein</fullName>
    </submittedName>
</protein>
<organism evidence="2 3">
    <name type="scientific">Cuscuta australis</name>
    <dbReference type="NCBI Taxonomy" id="267555"/>
    <lineage>
        <taxon>Eukaryota</taxon>
        <taxon>Viridiplantae</taxon>
        <taxon>Streptophyta</taxon>
        <taxon>Embryophyta</taxon>
        <taxon>Tracheophyta</taxon>
        <taxon>Spermatophyta</taxon>
        <taxon>Magnoliopsida</taxon>
        <taxon>eudicotyledons</taxon>
        <taxon>Gunneridae</taxon>
        <taxon>Pentapetalae</taxon>
        <taxon>asterids</taxon>
        <taxon>lamiids</taxon>
        <taxon>Solanales</taxon>
        <taxon>Convolvulaceae</taxon>
        <taxon>Cuscuteae</taxon>
        <taxon>Cuscuta</taxon>
        <taxon>Cuscuta subgen. Grammica</taxon>
        <taxon>Cuscuta sect. Cleistogrammica</taxon>
    </lineage>
</organism>
<evidence type="ECO:0000256" key="1">
    <source>
        <dbReference type="SAM" id="MobiDB-lite"/>
    </source>
</evidence>
<feature type="compositionally biased region" description="Gly residues" evidence="1">
    <location>
        <begin position="35"/>
        <end position="44"/>
    </location>
</feature>
<feature type="compositionally biased region" description="Low complexity" evidence="1">
    <location>
        <begin position="68"/>
        <end position="83"/>
    </location>
</feature>
<dbReference type="Proteomes" id="UP000249390">
    <property type="component" value="Unassembled WGS sequence"/>
</dbReference>
<dbReference type="AlphaFoldDB" id="A0A328DLD9"/>
<feature type="compositionally biased region" description="Basic residues" evidence="1">
    <location>
        <begin position="1"/>
        <end position="15"/>
    </location>
</feature>